<comment type="caution">
    <text evidence="1">The sequence shown here is derived from an EMBL/GenBank/DDBJ whole genome shotgun (WGS) entry which is preliminary data.</text>
</comment>
<gene>
    <name evidence="1" type="ORF">Lste_2281</name>
</gene>
<sequence length="111" mass="12649">MREAKNHKFFIQINTIKVHAQAILNRLRKQNNATHIVPAISLILEGEQCDNSLPSAEIIILNSLLHHPEQYIKNIDPQVKDAIHSEIIEILKDFVGEFNNDSALSMRAPIF</sequence>
<accession>A0A0W0ZK48</accession>
<protein>
    <submittedName>
        <fullName evidence="1">Uncharacterized protein</fullName>
    </submittedName>
</protein>
<dbReference type="EMBL" id="LNYY01000019">
    <property type="protein sequence ID" value="KTD69123.1"/>
    <property type="molecule type" value="Genomic_DNA"/>
</dbReference>
<keyword evidence="2" id="KW-1185">Reference proteome</keyword>
<evidence type="ECO:0000313" key="1">
    <source>
        <dbReference type="EMBL" id="KTD69123.1"/>
    </source>
</evidence>
<dbReference type="Proteomes" id="UP000054926">
    <property type="component" value="Unassembled WGS sequence"/>
</dbReference>
<dbReference type="OrthoDB" id="5651471at2"/>
<evidence type="ECO:0000313" key="2">
    <source>
        <dbReference type="Proteomes" id="UP000054926"/>
    </source>
</evidence>
<proteinExistence type="predicted"/>
<dbReference type="AlphaFoldDB" id="A0A0W0ZK48"/>
<dbReference type="RefSeq" id="WP_058511722.1">
    <property type="nucleotide sequence ID" value="NZ_DAIOMV010000003.1"/>
</dbReference>
<reference evidence="1 2" key="1">
    <citation type="submission" date="2015-11" db="EMBL/GenBank/DDBJ databases">
        <title>Genomic analysis of 38 Legionella species identifies large and diverse effector repertoires.</title>
        <authorList>
            <person name="Burstein D."/>
            <person name="Amaro F."/>
            <person name="Zusman T."/>
            <person name="Lifshitz Z."/>
            <person name="Cohen O."/>
            <person name="Gilbert J.A."/>
            <person name="Pupko T."/>
            <person name="Shuman H.A."/>
            <person name="Segal G."/>
        </authorList>
    </citation>
    <scope>NUCLEOTIDE SEQUENCE [LARGE SCALE GENOMIC DNA]</scope>
    <source>
        <strain evidence="1 2">IMVS3376</strain>
    </source>
</reference>
<organism evidence="1 2">
    <name type="scientific">Legionella steelei</name>
    <dbReference type="NCBI Taxonomy" id="947033"/>
    <lineage>
        <taxon>Bacteria</taxon>
        <taxon>Pseudomonadati</taxon>
        <taxon>Pseudomonadota</taxon>
        <taxon>Gammaproteobacteria</taxon>
        <taxon>Legionellales</taxon>
        <taxon>Legionellaceae</taxon>
        <taxon>Legionella</taxon>
    </lineage>
</organism>
<name>A0A0W0ZK48_9GAMM</name>